<name>D3YNM1_9APHY</name>
<dbReference type="EMBL" id="GU723273">
    <property type="protein sequence ID" value="ADD21054.1"/>
    <property type="molecule type" value="Genomic_DNA"/>
</dbReference>
<evidence type="ECO:0000256" key="6">
    <source>
        <dbReference type="ARBA" id="ARBA00035157"/>
    </source>
</evidence>
<sequence>MNTKISFLPINNQYSSIDLSTLKKSANLKKGIERSSFLALLNYRRKINGQSKESLILESKEEINQKIKEVAPKFNYYERVDMLTFVPNKIEKTESKIKTDNYKYLKSFTTLDIELAQNNNTLYEFDPKTLNTKILSNNIYKILEYSFFEMSSIISRPNFYVTPKNVVINLFYLVVNKKLIKKNFLELNLNKLQGLSLKLSKFFKKPVILDLNQLYSVSNNTQILVYILGKLGLSRRNSFSRIISRFLKYQSNKIIFRNNQKKYSKLPTILTGVNIKLGGRLMRGKIVPRRTVKKIQHGSLARSKANYLTTARLTQKNKRGSFSFTVSIGHKFF</sequence>
<geneLocation type="mitochondrion" evidence="7"/>
<evidence type="ECO:0000256" key="5">
    <source>
        <dbReference type="ARBA" id="ARBA00023274"/>
    </source>
</evidence>
<evidence type="ECO:0000256" key="2">
    <source>
        <dbReference type="ARBA" id="ARBA00010761"/>
    </source>
</evidence>
<dbReference type="GO" id="GO:0003735">
    <property type="term" value="F:structural constituent of ribosome"/>
    <property type="evidence" value="ECO:0007669"/>
    <property type="project" value="InterPro"/>
</dbReference>
<proteinExistence type="inferred from homology"/>
<organism evidence="7">
    <name type="scientific">Trametes cingulata</name>
    <dbReference type="NCBI Taxonomy" id="575983"/>
    <lineage>
        <taxon>Eukaryota</taxon>
        <taxon>Fungi</taxon>
        <taxon>Dikarya</taxon>
        <taxon>Basidiomycota</taxon>
        <taxon>Agaricomycotina</taxon>
        <taxon>Agaricomycetes</taxon>
        <taxon>Polyporales</taxon>
        <taxon>Polyporaceae</taxon>
        <taxon>Trametes</taxon>
    </lineage>
</organism>
<evidence type="ECO:0000256" key="3">
    <source>
        <dbReference type="ARBA" id="ARBA00022980"/>
    </source>
</evidence>
<evidence type="ECO:0000256" key="1">
    <source>
        <dbReference type="ARBA" id="ARBA00004173"/>
    </source>
</evidence>
<dbReference type="GO" id="GO:1990904">
    <property type="term" value="C:ribonucleoprotein complex"/>
    <property type="evidence" value="ECO:0007669"/>
    <property type="project" value="UniProtKB-KW"/>
</dbReference>
<evidence type="ECO:0000256" key="4">
    <source>
        <dbReference type="ARBA" id="ARBA00023128"/>
    </source>
</evidence>
<dbReference type="GO" id="GO:0005840">
    <property type="term" value="C:ribosome"/>
    <property type="evidence" value="ECO:0007669"/>
    <property type="project" value="UniProtKB-KW"/>
</dbReference>
<accession>D3YNM1</accession>
<dbReference type="GeneID" id="8847206"/>
<keyword evidence="3 7" id="KW-0689">Ribosomal protein</keyword>
<protein>
    <recommendedName>
        <fullName evidence="6">Small ribosomal subunit protein uS3m</fullName>
    </recommendedName>
</protein>
<reference evidence="7" key="1">
    <citation type="journal article" date="2010" name="FEMS Microbiol. Lett.">
        <title>The mitochondrial genome of the wood-degrading basidiomycete Trametes cingulata.</title>
        <authorList>
            <person name="Haridas S."/>
            <person name="Gantt J.S."/>
        </authorList>
    </citation>
    <scope>NUCLEOTIDE SEQUENCE</scope>
    <source>
        <strain evidence="7">ATCC 26747</strain>
    </source>
</reference>
<dbReference type="AlphaFoldDB" id="D3YNM1"/>
<keyword evidence="4 7" id="KW-0496">Mitochondrion</keyword>
<dbReference type="InterPro" id="IPR007980">
    <property type="entry name" value="Ribosomal_uS3m_fun"/>
</dbReference>
<keyword evidence="5" id="KW-0687">Ribonucleoprotein</keyword>
<comment type="subcellular location">
    <subcellularLocation>
        <location evidence="1">Mitochondrion</location>
    </subcellularLocation>
</comment>
<comment type="similarity">
    <text evidence="2">Belongs to the universal ribosomal protein uS3 family.</text>
</comment>
<dbReference type="RefSeq" id="YP_003495100.1">
    <property type="nucleotide sequence ID" value="NC_013933.1"/>
</dbReference>
<dbReference type="Pfam" id="PF05316">
    <property type="entry name" value="VAR1"/>
    <property type="match status" value="1"/>
</dbReference>
<dbReference type="GO" id="GO:0006412">
    <property type="term" value="P:translation"/>
    <property type="evidence" value="ECO:0007669"/>
    <property type="project" value="InterPro"/>
</dbReference>
<evidence type="ECO:0000313" key="7">
    <source>
        <dbReference type="EMBL" id="ADD21054.1"/>
    </source>
</evidence>
<dbReference type="GO" id="GO:0005739">
    <property type="term" value="C:mitochondrion"/>
    <property type="evidence" value="ECO:0007669"/>
    <property type="project" value="UniProtKB-SubCell"/>
</dbReference>